<name>A0AAE3IUV4_9BACI</name>
<keyword evidence="3 6" id="KW-0812">Transmembrane</keyword>
<reference evidence="7" key="1">
    <citation type="submission" date="2022-10" db="EMBL/GenBank/DDBJ databases">
        <title>Description of Fervidibacillus gen. nov. in the family Fervidibacillaceae fam. nov. with two species, Fervidibacillus albus sp. nov., and Fervidibacillus halotolerans sp. nov., isolated from tidal flat sediments.</title>
        <authorList>
            <person name="Kwon K.K."/>
            <person name="Yang S.-H."/>
        </authorList>
    </citation>
    <scope>NUCLEOTIDE SEQUENCE</scope>
    <source>
        <strain evidence="7">JCM 19140</strain>
    </source>
</reference>
<dbReference type="Pfam" id="PF03788">
    <property type="entry name" value="LrgA"/>
    <property type="match status" value="1"/>
</dbReference>
<evidence type="ECO:0000313" key="8">
    <source>
        <dbReference type="Proteomes" id="UP001209318"/>
    </source>
</evidence>
<feature type="transmembrane region" description="Helical" evidence="6">
    <location>
        <begin position="87"/>
        <end position="110"/>
    </location>
</feature>
<evidence type="ECO:0000256" key="2">
    <source>
        <dbReference type="ARBA" id="ARBA00022475"/>
    </source>
</evidence>
<dbReference type="GO" id="GO:0005886">
    <property type="term" value="C:plasma membrane"/>
    <property type="evidence" value="ECO:0007669"/>
    <property type="project" value="UniProtKB-SubCell"/>
</dbReference>
<feature type="transmembrane region" description="Helical" evidence="6">
    <location>
        <begin position="62"/>
        <end position="81"/>
    </location>
</feature>
<evidence type="ECO:0000313" key="7">
    <source>
        <dbReference type="EMBL" id="MCU9615065.1"/>
    </source>
</evidence>
<evidence type="ECO:0000256" key="6">
    <source>
        <dbReference type="SAM" id="Phobius"/>
    </source>
</evidence>
<evidence type="ECO:0000256" key="4">
    <source>
        <dbReference type="ARBA" id="ARBA00022989"/>
    </source>
</evidence>
<keyword evidence="2" id="KW-1003">Cell membrane</keyword>
<gene>
    <name evidence="7" type="ORF">OEV98_16135</name>
</gene>
<comment type="caution">
    <text evidence="7">The sequence shown here is derived from an EMBL/GenBank/DDBJ whole genome shotgun (WGS) entry which is preliminary data.</text>
</comment>
<evidence type="ECO:0000256" key="3">
    <source>
        <dbReference type="ARBA" id="ARBA00022692"/>
    </source>
</evidence>
<keyword evidence="4 6" id="KW-1133">Transmembrane helix</keyword>
<dbReference type="RefSeq" id="WP_263074382.1">
    <property type="nucleotide sequence ID" value="NZ_JAOUSF010000006.1"/>
</dbReference>
<feature type="transmembrane region" description="Helical" evidence="6">
    <location>
        <begin position="31"/>
        <end position="50"/>
    </location>
</feature>
<evidence type="ECO:0000256" key="5">
    <source>
        <dbReference type="ARBA" id="ARBA00023136"/>
    </source>
</evidence>
<feature type="transmembrane region" description="Helical" evidence="6">
    <location>
        <begin position="7"/>
        <end position="25"/>
    </location>
</feature>
<dbReference type="Proteomes" id="UP001209318">
    <property type="component" value="Unassembled WGS sequence"/>
</dbReference>
<dbReference type="InterPro" id="IPR005538">
    <property type="entry name" value="LrgA/CidA"/>
</dbReference>
<dbReference type="NCBIfam" id="NF002460">
    <property type="entry name" value="PRK01658.1"/>
    <property type="match status" value="1"/>
</dbReference>
<accession>A0AAE3IUV4</accession>
<protein>
    <submittedName>
        <fullName evidence="7">CidA/LrgA family protein</fullName>
    </submittedName>
</protein>
<organism evidence="7 8">
    <name type="scientific">Perspicuibacillus lycopersici</name>
    <dbReference type="NCBI Taxonomy" id="1325689"/>
    <lineage>
        <taxon>Bacteria</taxon>
        <taxon>Bacillati</taxon>
        <taxon>Bacillota</taxon>
        <taxon>Bacilli</taxon>
        <taxon>Bacillales</taxon>
        <taxon>Bacillaceae</taxon>
        <taxon>Perspicuibacillus</taxon>
    </lineage>
</organism>
<keyword evidence="8" id="KW-1185">Reference proteome</keyword>
<dbReference type="AlphaFoldDB" id="A0AAE3IUV4"/>
<evidence type="ECO:0000256" key="1">
    <source>
        <dbReference type="ARBA" id="ARBA00004651"/>
    </source>
</evidence>
<comment type="subcellular location">
    <subcellularLocation>
        <location evidence="1">Cell membrane</location>
        <topology evidence="1">Multi-pass membrane protein</topology>
    </subcellularLocation>
</comment>
<proteinExistence type="predicted"/>
<keyword evidence="5 6" id="KW-0472">Membrane</keyword>
<dbReference type="PANTHER" id="PTHR33931">
    <property type="entry name" value="HOLIN-LIKE PROTEIN CIDA-RELATED"/>
    <property type="match status" value="1"/>
</dbReference>
<sequence>MKVLKIITQVAFIYLISILGEWVQSLLKLPIPGSIVGLLLLFLLLSCKVIPEKWIHTGANFLLTYMALFFIPATVGVMNYLDLFTGKGLLLIAALVISTCLVMIASGFVSDKLGKKVVEKEKEKYSA</sequence>
<dbReference type="PANTHER" id="PTHR33931:SF2">
    <property type="entry name" value="HOLIN-LIKE PROTEIN CIDA"/>
    <property type="match status" value="1"/>
</dbReference>
<dbReference type="EMBL" id="JAOUSF010000006">
    <property type="protein sequence ID" value="MCU9615065.1"/>
    <property type="molecule type" value="Genomic_DNA"/>
</dbReference>